<dbReference type="PANTHER" id="PTHR24286">
    <property type="entry name" value="CYTOCHROME P450 26"/>
    <property type="match status" value="1"/>
</dbReference>
<dbReference type="PRINTS" id="PR00463">
    <property type="entry name" value="EP450I"/>
</dbReference>
<feature type="binding site" description="axial binding residue" evidence="4">
    <location>
        <position position="165"/>
    </location>
    <ligand>
        <name>heme</name>
        <dbReference type="ChEBI" id="CHEBI:30413"/>
    </ligand>
    <ligandPart>
        <name>Fe</name>
        <dbReference type="ChEBI" id="CHEBI:18248"/>
    </ligandPart>
</feature>
<keyword evidence="4" id="KW-0349">Heme</keyword>
<gene>
    <name evidence="5" type="ORF">HYC85_003456</name>
</gene>
<dbReference type="Gene3D" id="1.10.630.10">
    <property type="entry name" value="Cytochrome P450"/>
    <property type="match status" value="1"/>
</dbReference>
<evidence type="ECO:0000313" key="6">
    <source>
        <dbReference type="Proteomes" id="UP000593564"/>
    </source>
</evidence>
<accession>A0A7J7HVH4</accession>
<proteinExistence type="predicted"/>
<dbReference type="InterPro" id="IPR001128">
    <property type="entry name" value="Cyt_P450"/>
</dbReference>
<reference evidence="6" key="1">
    <citation type="journal article" date="2020" name="Nat. Commun.">
        <title>Genome assembly of wild tea tree DASZ reveals pedigree and selection history of tea varieties.</title>
        <authorList>
            <person name="Zhang W."/>
            <person name="Zhang Y."/>
            <person name="Qiu H."/>
            <person name="Guo Y."/>
            <person name="Wan H."/>
            <person name="Zhang X."/>
            <person name="Scossa F."/>
            <person name="Alseekh S."/>
            <person name="Zhang Q."/>
            <person name="Wang P."/>
            <person name="Xu L."/>
            <person name="Schmidt M.H."/>
            <person name="Jia X."/>
            <person name="Li D."/>
            <person name="Zhu A."/>
            <person name="Guo F."/>
            <person name="Chen W."/>
            <person name="Ni D."/>
            <person name="Usadel B."/>
            <person name="Fernie A.R."/>
            <person name="Wen W."/>
        </authorList>
    </citation>
    <scope>NUCLEOTIDE SEQUENCE [LARGE SCALE GENOMIC DNA]</scope>
    <source>
        <strain evidence="6">cv. G240</strain>
    </source>
</reference>
<keyword evidence="1 4" id="KW-0479">Metal-binding</keyword>
<comment type="cofactor">
    <cofactor evidence="4">
        <name>heme</name>
        <dbReference type="ChEBI" id="CHEBI:30413"/>
    </cofactor>
</comment>
<protein>
    <submittedName>
        <fullName evidence="5">Uncharacterized protein</fullName>
    </submittedName>
</protein>
<dbReference type="EMBL" id="JACBKZ010000002">
    <property type="protein sequence ID" value="KAF5956231.1"/>
    <property type="molecule type" value="Genomic_DNA"/>
</dbReference>
<keyword evidence="3 4" id="KW-0408">Iron</keyword>
<reference evidence="5 6" key="2">
    <citation type="submission" date="2020-07" db="EMBL/GenBank/DDBJ databases">
        <title>Genome assembly of wild tea tree DASZ reveals pedigree and selection history of tea varieties.</title>
        <authorList>
            <person name="Zhang W."/>
        </authorList>
    </citation>
    <scope>NUCLEOTIDE SEQUENCE [LARGE SCALE GENOMIC DNA]</scope>
    <source>
        <strain evidence="6">cv. G240</strain>
        <tissue evidence="5">Leaf</tissue>
    </source>
</reference>
<dbReference type="SUPFAM" id="SSF48264">
    <property type="entry name" value="Cytochrome P450"/>
    <property type="match status" value="1"/>
</dbReference>
<evidence type="ECO:0000313" key="5">
    <source>
        <dbReference type="EMBL" id="KAF5956231.1"/>
    </source>
</evidence>
<dbReference type="GO" id="GO:0016705">
    <property type="term" value="F:oxidoreductase activity, acting on paired donors, with incorporation or reduction of molecular oxygen"/>
    <property type="evidence" value="ECO:0007669"/>
    <property type="project" value="InterPro"/>
</dbReference>
<dbReference type="InterPro" id="IPR036396">
    <property type="entry name" value="Cyt_P450_sf"/>
</dbReference>
<evidence type="ECO:0000256" key="4">
    <source>
        <dbReference type="PIRSR" id="PIRSR602401-1"/>
    </source>
</evidence>
<dbReference type="InterPro" id="IPR002401">
    <property type="entry name" value="Cyt_P450_E_grp-I"/>
</dbReference>
<evidence type="ECO:0000256" key="1">
    <source>
        <dbReference type="ARBA" id="ARBA00022723"/>
    </source>
</evidence>
<keyword evidence="6" id="KW-1185">Reference proteome</keyword>
<evidence type="ECO:0000256" key="3">
    <source>
        <dbReference type="ARBA" id="ARBA00023004"/>
    </source>
</evidence>
<comment type="caution">
    <text evidence="5">The sequence shown here is derived from an EMBL/GenBank/DDBJ whole genome shotgun (WGS) entry which is preliminary data.</text>
</comment>
<evidence type="ECO:0000256" key="2">
    <source>
        <dbReference type="ARBA" id="ARBA00023002"/>
    </source>
</evidence>
<dbReference type="GO" id="GO:0016125">
    <property type="term" value="P:sterol metabolic process"/>
    <property type="evidence" value="ECO:0007669"/>
    <property type="project" value="TreeGrafter"/>
</dbReference>
<dbReference type="GO" id="GO:0004497">
    <property type="term" value="F:monooxygenase activity"/>
    <property type="evidence" value="ECO:0007669"/>
    <property type="project" value="InterPro"/>
</dbReference>
<name>A0A7J7HVH4_CAMSI</name>
<keyword evidence="2" id="KW-0560">Oxidoreductase</keyword>
<dbReference type="GO" id="GO:0010268">
    <property type="term" value="P:brassinosteroid homeostasis"/>
    <property type="evidence" value="ECO:0007669"/>
    <property type="project" value="TreeGrafter"/>
</dbReference>
<dbReference type="GO" id="GO:0005506">
    <property type="term" value="F:iron ion binding"/>
    <property type="evidence" value="ECO:0007669"/>
    <property type="project" value="InterPro"/>
</dbReference>
<dbReference type="GO" id="GO:0020037">
    <property type="term" value="F:heme binding"/>
    <property type="evidence" value="ECO:0007669"/>
    <property type="project" value="InterPro"/>
</dbReference>
<organism evidence="5 6">
    <name type="scientific">Camellia sinensis</name>
    <name type="common">Tea plant</name>
    <name type="synonym">Thea sinensis</name>
    <dbReference type="NCBI Taxonomy" id="4442"/>
    <lineage>
        <taxon>Eukaryota</taxon>
        <taxon>Viridiplantae</taxon>
        <taxon>Streptophyta</taxon>
        <taxon>Embryophyta</taxon>
        <taxon>Tracheophyta</taxon>
        <taxon>Spermatophyta</taxon>
        <taxon>Magnoliopsida</taxon>
        <taxon>eudicotyledons</taxon>
        <taxon>Gunneridae</taxon>
        <taxon>Pentapetalae</taxon>
        <taxon>asterids</taxon>
        <taxon>Ericales</taxon>
        <taxon>Theaceae</taxon>
        <taxon>Camellia</taxon>
    </lineage>
</organism>
<dbReference type="PANTHER" id="PTHR24286:SF159">
    <property type="entry name" value="CYTOCHROME P450, FAMILY 724, SUBFAMILY A, POLYPEPTIDE 1"/>
    <property type="match status" value="1"/>
</dbReference>
<dbReference type="AlphaFoldDB" id="A0A7J7HVH4"/>
<dbReference type="Proteomes" id="UP000593564">
    <property type="component" value="Unassembled WGS sequence"/>
</dbReference>
<sequence length="187" mass="21335">MLVSGDLHKKLRNIAVSFISTSRSRPDFLCYVEKLSILFTLYVMLKYVLDIEPEDSLALVEVLLALEEHQVVRSRKKGGRTIEFGRLQADGVMSEALRCGNLVKFVHRKALQDVKFKGWKVLSILTALHLDLSLHENPSDFDPSRWADEAINKKVSPFGGELRLCPRTDLAKVESAFFLHHLVLNYR</sequence>
<dbReference type="Pfam" id="PF00067">
    <property type="entry name" value="p450"/>
    <property type="match status" value="1"/>
</dbReference>
<dbReference type="GO" id="GO:0016132">
    <property type="term" value="P:brassinosteroid biosynthetic process"/>
    <property type="evidence" value="ECO:0007669"/>
    <property type="project" value="TreeGrafter"/>
</dbReference>